<dbReference type="EMBL" id="CAJVQB010006171">
    <property type="protein sequence ID" value="CAG8678699.1"/>
    <property type="molecule type" value="Genomic_DNA"/>
</dbReference>
<gene>
    <name evidence="1" type="ORF">GMARGA_LOCUS10833</name>
</gene>
<sequence>MVANEAFKDYKLLMIANVIRTEASKVCENLGVEYLKTKVVANIKQKLVGPISLHLIGDADLKSDISNAIEFLIKNNYRAESFFKQGSLERACYILIELNKKKMLVAKETVINFRTKRISLTNIRPEILTEIYKFPFLLQKLIVEEVHAVLKRLEEGKCTPDLASAECSYRFFNQYMLSYCYIFYKQLCRTNILMPETWSYFQRTFEESDMEVYQIHGIVEVSVIQKSLAEKAAKKS</sequence>
<dbReference type="Proteomes" id="UP000789901">
    <property type="component" value="Unassembled WGS sequence"/>
</dbReference>
<name>A0ABN7UV54_GIGMA</name>
<evidence type="ECO:0000313" key="1">
    <source>
        <dbReference type="EMBL" id="CAG8678699.1"/>
    </source>
</evidence>
<evidence type="ECO:0000313" key="2">
    <source>
        <dbReference type="Proteomes" id="UP000789901"/>
    </source>
</evidence>
<accession>A0ABN7UV54</accession>
<organism evidence="1 2">
    <name type="scientific">Gigaspora margarita</name>
    <dbReference type="NCBI Taxonomy" id="4874"/>
    <lineage>
        <taxon>Eukaryota</taxon>
        <taxon>Fungi</taxon>
        <taxon>Fungi incertae sedis</taxon>
        <taxon>Mucoromycota</taxon>
        <taxon>Glomeromycotina</taxon>
        <taxon>Glomeromycetes</taxon>
        <taxon>Diversisporales</taxon>
        <taxon>Gigasporaceae</taxon>
        <taxon>Gigaspora</taxon>
    </lineage>
</organism>
<comment type="caution">
    <text evidence="1">The sequence shown here is derived from an EMBL/GenBank/DDBJ whole genome shotgun (WGS) entry which is preliminary data.</text>
</comment>
<keyword evidence="2" id="KW-1185">Reference proteome</keyword>
<proteinExistence type="predicted"/>
<reference evidence="1 2" key="1">
    <citation type="submission" date="2021-06" db="EMBL/GenBank/DDBJ databases">
        <authorList>
            <person name="Kallberg Y."/>
            <person name="Tangrot J."/>
            <person name="Rosling A."/>
        </authorList>
    </citation>
    <scope>NUCLEOTIDE SEQUENCE [LARGE SCALE GENOMIC DNA]</scope>
    <source>
        <strain evidence="1 2">120-4 pot B 10/14</strain>
    </source>
</reference>
<protein>
    <submittedName>
        <fullName evidence="1">4325_t:CDS:1</fullName>
    </submittedName>
</protein>